<dbReference type="EMBL" id="CP006932">
    <property type="protein sequence ID" value="AHK22232.1"/>
    <property type="molecule type" value="Genomic_DNA"/>
</dbReference>
<gene>
    <name evidence="7" type="primary">prfA</name>
    <name evidence="7" type="ORF">X271_00123</name>
</gene>
<dbReference type="InterPro" id="IPR050057">
    <property type="entry name" value="Prokaryotic/Mito_RF"/>
</dbReference>
<feature type="coiled-coil region" evidence="5">
    <location>
        <begin position="2"/>
        <end position="29"/>
    </location>
</feature>
<evidence type="ECO:0000313" key="7">
    <source>
        <dbReference type="EMBL" id="AHK22232.1"/>
    </source>
</evidence>
<keyword evidence="5" id="KW-0175">Coiled coil</keyword>
<evidence type="ECO:0000313" key="8">
    <source>
        <dbReference type="Proteomes" id="UP000019450"/>
    </source>
</evidence>
<name>W8GJ12_9MOLU</name>
<dbReference type="eggNOG" id="COG0216">
    <property type="taxonomic scope" value="Bacteria"/>
</dbReference>
<evidence type="ECO:0000256" key="3">
    <source>
        <dbReference type="ARBA" id="ARBA00022917"/>
    </source>
</evidence>
<dbReference type="PANTHER" id="PTHR43804">
    <property type="entry name" value="LD18447P"/>
    <property type="match status" value="1"/>
</dbReference>
<dbReference type="InterPro" id="IPR045853">
    <property type="entry name" value="Pep_chain_release_fac_I_sf"/>
</dbReference>
<dbReference type="GO" id="GO:0003747">
    <property type="term" value="F:translation release factor activity"/>
    <property type="evidence" value="ECO:0007669"/>
    <property type="project" value="InterPro"/>
</dbReference>
<keyword evidence="8" id="KW-1185">Reference proteome</keyword>
<evidence type="ECO:0000256" key="2">
    <source>
        <dbReference type="ARBA" id="ARBA00022481"/>
    </source>
</evidence>
<dbReference type="Gene3D" id="6.10.140.1950">
    <property type="match status" value="1"/>
</dbReference>
<dbReference type="PATRIC" id="fig|1427984.3.peg.112"/>
<dbReference type="RefSeq" id="WP_025208533.1">
    <property type="nucleotide sequence ID" value="NZ_CP006932.1"/>
</dbReference>
<dbReference type="AlphaFoldDB" id="W8GJ12"/>
<feature type="domain" description="Prokaryotic-type class I peptide chain release factors" evidence="6">
    <location>
        <begin position="230"/>
        <end position="246"/>
    </location>
</feature>
<dbReference type="InterPro" id="IPR000352">
    <property type="entry name" value="Pep_chain_release_fac_I"/>
</dbReference>
<organism evidence="7 8">
    <name type="scientific">Candidatus Hepatoplasma crinochetorum Av</name>
    <dbReference type="NCBI Taxonomy" id="1427984"/>
    <lineage>
        <taxon>Bacteria</taxon>
        <taxon>Bacillati</taxon>
        <taxon>Mycoplasmatota</taxon>
        <taxon>Mollicutes</taxon>
        <taxon>Candidatus Hepatoplasmataceae</taxon>
        <taxon>Candidatus Hepatoplasma</taxon>
    </lineage>
</organism>
<evidence type="ECO:0000256" key="4">
    <source>
        <dbReference type="ARBA" id="ARBA00050039"/>
    </source>
</evidence>
<proteinExistence type="inferred from homology"/>
<dbReference type="STRING" id="1427984.X271_00123"/>
<dbReference type="GO" id="GO:0005737">
    <property type="term" value="C:cytoplasm"/>
    <property type="evidence" value="ECO:0007669"/>
    <property type="project" value="UniProtKB-ARBA"/>
</dbReference>
<dbReference type="SMART" id="SM00937">
    <property type="entry name" value="PCRF"/>
    <property type="match status" value="1"/>
</dbReference>
<evidence type="ECO:0000256" key="1">
    <source>
        <dbReference type="ARBA" id="ARBA00010835"/>
    </source>
</evidence>
<dbReference type="OrthoDB" id="9806673at2"/>
<dbReference type="PANTHER" id="PTHR43804:SF7">
    <property type="entry name" value="LD18447P"/>
    <property type="match status" value="1"/>
</dbReference>
<dbReference type="NCBIfam" id="NF001859">
    <property type="entry name" value="PRK00591.1"/>
    <property type="match status" value="1"/>
</dbReference>
<reference evidence="7 8" key="1">
    <citation type="journal article" date="2014" name="Genome Biol. Evol.">
        <title>Phylogenomics of "Candidatus Hepatoplasma crinochetorum," a Lineage of Mollicutes Associated with Noninsect Arthropods.</title>
        <authorList>
            <person name="Leclercq S."/>
            <person name="Dittmer J."/>
            <person name="Bouchon D."/>
            <person name="Cordaux R."/>
        </authorList>
    </citation>
    <scope>NUCLEOTIDE SEQUENCE [LARGE SCALE GENOMIC DNA]</scope>
    <source>
        <strain evidence="7 8">Av</strain>
    </source>
</reference>
<dbReference type="Gene3D" id="3.30.70.1660">
    <property type="match status" value="1"/>
</dbReference>
<evidence type="ECO:0000256" key="5">
    <source>
        <dbReference type="SAM" id="Coils"/>
    </source>
</evidence>
<dbReference type="Pfam" id="PF03462">
    <property type="entry name" value="PCRF"/>
    <property type="match status" value="1"/>
</dbReference>
<evidence type="ECO:0000259" key="6">
    <source>
        <dbReference type="PROSITE" id="PS00745"/>
    </source>
</evidence>
<dbReference type="SUPFAM" id="SSF75620">
    <property type="entry name" value="Release factor"/>
    <property type="match status" value="1"/>
</dbReference>
<protein>
    <recommendedName>
        <fullName evidence="4">Peptide chain release factor 1</fullName>
    </recommendedName>
</protein>
<keyword evidence="2" id="KW-0488">Methylation</keyword>
<dbReference type="HOGENOM" id="CLU_036856_0_1_14"/>
<accession>W8GJ12</accession>
<dbReference type="InterPro" id="IPR005139">
    <property type="entry name" value="PCRF"/>
</dbReference>
<dbReference type="PROSITE" id="PS00745">
    <property type="entry name" value="RF_PROK_I"/>
    <property type="match status" value="1"/>
</dbReference>
<dbReference type="KEGG" id="hcr:X271_00123"/>
<keyword evidence="3" id="KW-0648">Protein biosynthesis</keyword>
<dbReference type="FunFam" id="3.30.160.20:FF:000004">
    <property type="entry name" value="Peptide chain release factor 1"/>
    <property type="match status" value="1"/>
</dbReference>
<dbReference type="Proteomes" id="UP000019450">
    <property type="component" value="Chromosome"/>
</dbReference>
<dbReference type="Pfam" id="PF00472">
    <property type="entry name" value="RF-1"/>
    <property type="match status" value="1"/>
</dbReference>
<feature type="coiled-coil region" evidence="5">
    <location>
        <begin position="71"/>
        <end position="98"/>
    </location>
</feature>
<sequence length="355" mass="41049">MEKQLIENLEEIKKKYQDLDQKIIKETKNNNFEIIKEYAKEQKKYQFTYQLYIKYLDLKEEIKDSESILELEDDKKLINELKKLISNNKKEINILEEKLLDSLIEKDPIDKYNAFIEIKGAAGGLEANIFANDLLDMYLKYAQKIGFKAKIIDLQESEKKGISYVNFKIMGEGAYGRFKYESGVHRVQRIPETESNGRIHTSTATVSVTPELDDLDLKINKSDLRIDTYRSSGAGGQHVNKTDSAVRILHIPTGIISSSQSGRSQHDNKERAMQSLRSKIYQQKLDAEQQNLNKTKKEAVGTGDRAEKIRTYNYQQNRVTDHRINLTLKKLDIIMSGDLEEFLNLLHSSFKDKNN</sequence>
<comment type="similarity">
    <text evidence="1">Belongs to the prokaryotic/mitochondrial release factor family.</text>
</comment>
<dbReference type="Gene3D" id="3.30.160.20">
    <property type="match status" value="1"/>
</dbReference>